<protein>
    <recommendedName>
        <fullName evidence="2">FCP1 homology domain-containing protein</fullName>
    </recommendedName>
</protein>
<feature type="compositionally biased region" description="Basic residues" evidence="1">
    <location>
        <begin position="276"/>
        <end position="286"/>
    </location>
</feature>
<dbReference type="PANTHER" id="PTHR12210">
    <property type="entry name" value="DULLARD PROTEIN PHOSPHATASE"/>
    <property type="match status" value="1"/>
</dbReference>
<feature type="compositionally biased region" description="Basic residues" evidence="1">
    <location>
        <begin position="160"/>
        <end position="171"/>
    </location>
</feature>
<feature type="compositionally biased region" description="Basic residues" evidence="1">
    <location>
        <begin position="218"/>
        <end position="227"/>
    </location>
</feature>
<dbReference type="Proteomes" id="UP001497457">
    <property type="component" value="Chromosome 5rd"/>
</dbReference>
<feature type="region of interest" description="Disordered" evidence="1">
    <location>
        <begin position="426"/>
        <end position="450"/>
    </location>
</feature>
<dbReference type="FunFam" id="3.40.50.1000:FF:000257">
    <property type="entry name" value="Haloacid dehalogenase-like hydrolase (HAD) superfamily protein"/>
    <property type="match status" value="1"/>
</dbReference>
<feature type="region of interest" description="Disordered" evidence="1">
    <location>
        <begin position="1"/>
        <end position="389"/>
    </location>
</feature>
<reference evidence="3" key="1">
    <citation type="submission" date="2024-10" db="EMBL/GenBank/DDBJ databases">
        <authorList>
            <person name="Ryan C."/>
        </authorList>
    </citation>
    <scope>NUCLEOTIDE SEQUENCE [LARGE SCALE GENOMIC DNA]</scope>
</reference>
<dbReference type="InterPro" id="IPR004274">
    <property type="entry name" value="FCP1_dom"/>
</dbReference>
<evidence type="ECO:0000256" key="1">
    <source>
        <dbReference type="SAM" id="MobiDB-lite"/>
    </source>
</evidence>
<feature type="compositionally biased region" description="Polar residues" evidence="1">
    <location>
        <begin position="291"/>
        <end position="303"/>
    </location>
</feature>
<dbReference type="InterPro" id="IPR023214">
    <property type="entry name" value="HAD_sf"/>
</dbReference>
<feature type="region of interest" description="Disordered" evidence="1">
    <location>
        <begin position="506"/>
        <end position="532"/>
    </location>
</feature>
<accession>A0ABC9EXX6</accession>
<dbReference type="EMBL" id="OZ075115">
    <property type="protein sequence ID" value="CAL5065422.1"/>
    <property type="molecule type" value="Genomic_DNA"/>
</dbReference>
<feature type="domain" description="FCP1 homology" evidence="2">
    <location>
        <begin position="669"/>
        <end position="851"/>
    </location>
</feature>
<feature type="region of interest" description="Disordered" evidence="1">
    <location>
        <begin position="597"/>
        <end position="623"/>
    </location>
</feature>
<feature type="compositionally biased region" description="Basic and acidic residues" evidence="1">
    <location>
        <begin position="313"/>
        <end position="324"/>
    </location>
</feature>
<dbReference type="PROSITE" id="PS50969">
    <property type="entry name" value="FCP1"/>
    <property type="match status" value="1"/>
</dbReference>
<gene>
    <name evidence="3" type="ORF">URODEC1_LOCUS99940</name>
</gene>
<feature type="compositionally biased region" description="Basic and acidic residues" evidence="1">
    <location>
        <begin position="228"/>
        <end position="240"/>
    </location>
</feature>
<evidence type="ECO:0000313" key="4">
    <source>
        <dbReference type="Proteomes" id="UP001497457"/>
    </source>
</evidence>
<dbReference type="SMART" id="SM00577">
    <property type="entry name" value="CPDc"/>
    <property type="match status" value="1"/>
</dbReference>
<feature type="compositionally biased region" description="Low complexity" evidence="1">
    <location>
        <begin position="1"/>
        <end position="13"/>
    </location>
</feature>
<feature type="compositionally biased region" description="Basic residues" evidence="1">
    <location>
        <begin position="33"/>
        <end position="44"/>
    </location>
</feature>
<dbReference type="AlphaFoldDB" id="A0ABC9EXX6"/>
<feature type="compositionally biased region" description="Basic residues" evidence="1">
    <location>
        <begin position="604"/>
        <end position="615"/>
    </location>
</feature>
<dbReference type="InterPro" id="IPR036412">
    <property type="entry name" value="HAD-like_sf"/>
</dbReference>
<organism evidence="3 4">
    <name type="scientific">Urochloa decumbens</name>
    <dbReference type="NCBI Taxonomy" id="240449"/>
    <lineage>
        <taxon>Eukaryota</taxon>
        <taxon>Viridiplantae</taxon>
        <taxon>Streptophyta</taxon>
        <taxon>Embryophyta</taxon>
        <taxon>Tracheophyta</taxon>
        <taxon>Spermatophyta</taxon>
        <taxon>Magnoliopsida</taxon>
        <taxon>Liliopsida</taxon>
        <taxon>Poales</taxon>
        <taxon>Poaceae</taxon>
        <taxon>PACMAD clade</taxon>
        <taxon>Panicoideae</taxon>
        <taxon>Panicodae</taxon>
        <taxon>Paniceae</taxon>
        <taxon>Melinidinae</taxon>
        <taxon>Urochloa</taxon>
    </lineage>
</organism>
<feature type="compositionally biased region" description="Basic residues" evidence="1">
    <location>
        <begin position="92"/>
        <end position="111"/>
    </location>
</feature>
<evidence type="ECO:0000259" key="2">
    <source>
        <dbReference type="PROSITE" id="PS50969"/>
    </source>
</evidence>
<dbReference type="Pfam" id="PF03031">
    <property type="entry name" value="NIF"/>
    <property type="match status" value="1"/>
</dbReference>
<keyword evidence="4" id="KW-1185">Reference proteome</keyword>
<sequence length="916" mass="101026">MSNLESPAAAAERGAAEREPAAASVPASDVTPKHNKKKKMKVKNKMQEQQESPPDLDSAEPAEVEDQGEVKGRRMEELETTDAAASALKGTPKCKKKKKKKKKKKTKKKKNMMQEQQESPPDLDSTALAEAEYQGEAKGRGMEELEATDAAGSALNGTSKCKKKKKNKNKMQKQQESPHELDSTAPAEAEYQGESKATRMEELEATNAAASAWNGTPKCKKMTKKKNKVQEQQECSHELDSTTAAEAEEQGGTKGRGMEELLTTDASASALNGTPKGKKKKKKMKKNNMMQEQQESPPELNSTAAAEDEELEEAKGRGMKEREVTNATASTLDGTPKCKKTTKKNNNEQKETPPDLDSTAAAEAEEQEETKGRGMEEQEATDAAASVFEGTLKCDDEDAKVNDSVMLEAKVKDSAMLKEEATGTVVSAFEGTPQSKKRKRKNMTQKEPESIPASLGVVGVNKIVSNKSENGCVDGVEASGHTDVSMDPINGKDSVMLKEETIGTVVSASEGTPQLKRKRKNKMQKQPESEQALSDVVVVNKIVSNKSENCCSDGVVASGHADVSMDPINGEDPSCAQSKANVAGVLVENCSENSSLLQESSAGSKRRKRKRKRGSPNRWSVFSSENGEMVGKHSLDSSTHHDLSCASCLVEACKEKIKNIYSPRGSLVRFQRKKLLILDLNGLLADINQDFHNAHKAHGKVRGKLVFRRPYSDDFLRFCFQNFELGIWSSRKRENVDSVVNILMKDLKKYLLFCWDMSYCTVTGCNTVDNKHKPLVLKELKKLWNKEEPTLPWELGEFSPSNTLLVDDSPYKALCNPPNTAIFPQPYSYCNKRDDYSLGPGGDLRIYLERIASADDVQSFVRDNPFGQNSITESDPNWNFYVQIVDKVEKRIVDKVENQIVDTVKQIDVKMKKALA</sequence>
<feature type="compositionally biased region" description="Acidic residues" evidence="1">
    <location>
        <begin position="57"/>
        <end position="67"/>
    </location>
</feature>
<dbReference type="Gene3D" id="3.40.50.1000">
    <property type="entry name" value="HAD superfamily/HAD-like"/>
    <property type="match status" value="1"/>
</dbReference>
<dbReference type="SUPFAM" id="SSF56784">
    <property type="entry name" value="HAD-like"/>
    <property type="match status" value="1"/>
</dbReference>
<name>A0ABC9EXX6_9POAL</name>
<proteinExistence type="predicted"/>
<dbReference type="InterPro" id="IPR050365">
    <property type="entry name" value="TIM50"/>
</dbReference>
<evidence type="ECO:0000313" key="3">
    <source>
        <dbReference type="EMBL" id="CAL5065422.1"/>
    </source>
</evidence>
<feature type="compositionally biased region" description="Basic and acidic residues" evidence="1">
    <location>
        <begin position="68"/>
        <end position="77"/>
    </location>
</feature>